<keyword evidence="1" id="KW-0812">Transmembrane</keyword>
<proteinExistence type="predicted"/>
<dbReference type="Proteomes" id="UP000316801">
    <property type="component" value="Unassembled WGS sequence"/>
</dbReference>
<feature type="transmembrane region" description="Helical" evidence="1">
    <location>
        <begin position="7"/>
        <end position="26"/>
    </location>
</feature>
<reference evidence="2 3" key="1">
    <citation type="submission" date="2019-07" db="EMBL/GenBank/DDBJ databases">
        <title>Ln-dependent methylotrophs.</title>
        <authorList>
            <person name="Tani A."/>
        </authorList>
    </citation>
    <scope>NUCLEOTIDE SEQUENCE [LARGE SCALE GENOMIC DNA]</scope>
    <source>
        <strain evidence="2 3">SM12</strain>
    </source>
</reference>
<keyword evidence="3" id="KW-1185">Reference proteome</keyword>
<dbReference type="RefSeq" id="WP_142880306.1">
    <property type="nucleotide sequence ID" value="NZ_VJMG01000001.1"/>
</dbReference>
<accession>A0A549TIT9</accession>
<organism evidence="2 3">
    <name type="scientific">Rhizobium straminoryzae</name>
    <dbReference type="NCBI Taxonomy" id="1387186"/>
    <lineage>
        <taxon>Bacteria</taxon>
        <taxon>Pseudomonadati</taxon>
        <taxon>Pseudomonadota</taxon>
        <taxon>Alphaproteobacteria</taxon>
        <taxon>Hyphomicrobiales</taxon>
        <taxon>Rhizobiaceae</taxon>
        <taxon>Rhizobium/Agrobacterium group</taxon>
        <taxon>Rhizobium</taxon>
    </lineage>
</organism>
<keyword evidence="1" id="KW-1133">Transmembrane helix</keyword>
<keyword evidence="1" id="KW-0472">Membrane</keyword>
<name>A0A549TIT9_9HYPH</name>
<sequence length="91" mass="10219">MSLMLTFASYFIVWWITFIALLPFGLRTQADENDVVLGTEASAPVHFRGGRVVLLTTVISATLYGIWYWLAVRYGLSLGNLPRIVPDFGHD</sequence>
<evidence type="ECO:0000256" key="1">
    <source>
        <dbReference type="SAM" id="Phobius"/>
    </source>
</evidence>
<evidence type="ECO:0000313" key="2">
    <source>
        <dbReference type="EMBL" id="TRL43449.1"/>
    </source>
</evidence>
<gene>
    <name evidence="2" type="ORF">FNA46_00105</name>
</gene>
<feature type="transmembrane region" description="Helical" evidence="1">
    <location>
        <begin position="52"/>
        <end position="70"/>
    </location>
</feature>
<dbReference type="EMBL" id="VJMG01000001">
    <property type="protein sequence ID" value="TRL43449.1"/>
    <property type="molecule type" value="Genomic_DNA"/>
</dbReference>
<dbReference type="AlphaFoldDB" id="A0A549TIT9"/>
<protein>
    <submittedName>
        <fullName evidence="2">DUF1467 family protein</fullName>
    </submittedName>
</protein>
<evidence type="ECO:0000313" key="3">
    <source>
        <dbReference type="Proteomes" id="UP000316801"/>
    </source>
</evidence>
<dbReference type="InterPro" id="IPR009935">
    <property type="entry name" value="DUF1467"/>
</dbReference>
<comment type="caution">
    <text evidence="2">The sequence shown here is derived from an EMBL/GenBank/DDBJ whole genome shotgun (WGS) entry which is preliminary data.</text>
</comment>
<dbReference type="Pfam" id="PF07330">
    <property type="entry name" value="DUF1467"/>
    <property type="match status" value="1"/>
</dbReference>